<dbReference type="GO" id="GO:0006164">
    <property type="term" value="P:purine nucleotide biosynthetic process"/>
    <property type="evidence" value="ECO:0007669"/>
    <property type="project" value="UniProtKB-KW"/>
</dbReference>
<dbReference type="InterPro" id="IPR000115">
    <property type="entry name" value="PRibGlycinamide_synth"/>
</dbReference>
<sequence length="133" mass="14500">ECQVLMMRLKSDLLEILLGSAKGDLSGIKPVWHNDAALSVVMATKGYPGSYNNGSEIGSLEGLESEDVKIFHAGTLQDDRSLIANGGRVLNVTAMASSISEARKKAYEVVEKIDWNEGFWRTDIGKKATKDIK</sequence>
<dbReference type="EMBL" id="UOEQ01000346">
    <property type="protein sequence ID" value="VAW21384.1"/>
    <property type="molecule type" value="Genomic_DNA"/>
</dbReference>
<dbReference type="PANTHER" id="PTHR43472">
    <property type="entry name" value="PHOSPHORIBOSYLAMINE--GLYCINE LIGASE"/>
    <property type="match status" value="1"/>
</dbReference>
<evidence type="ECO:0000256" key="1">
    <source>
        <dbReference type="ARBA" id="ARBA00022598"/>
    </source>
</evidence>
<evidence type="ECO:0000256" key="5">
    <source>
        <dbReference type="ARBA" id="ARBA00038345"/>
    </source>
</evidence>
<dbReference type="AlphaFoldDB" id="A0A3B0UMA9"/>
<feature type="domain" description="Phosphoribosylglycinamide synthetase C-domain" evidence="8">
    <location>
        <begin position="36"/>
        <end position="129"/>
    </location>
</feature>
<gene>
    <name evidence="9" type="ORF">MNBD_ALPHA11-1814</name>
</gene>
<dbReference type="Gene3D" id="3.90.600.10">
    <property type="entry name" value="Phosphoribosylglycinamide synthetase, C-terminal domain"/>
    <property type="match status" value="1"/>
</dbReference>
<accession>A0A3B0UMA9</accession>
<evidence type="ECO:0000313" key="9">
    <source>
        <dbReference type="EMBL" id="VAW21384.1"/>
    </source>
</evidence>
<evidence type="ECO:0000256" key="4">
    <source>
        <dbReference type="ARBA" id="ARBA00022840"/>
    </source>
</evidence>
<proteinExistence type="inferred from homology"/>
<dbReference type="GO" id="GO:0004637">
    <property type="term" value="F:phosphoribosylamine-glycine ligase activity"/>
    <property type="evidence" value="ECO:0007669"/>
    <property type="project" value="InterPro"/>
</dbReference>
<dbReference type="PANTHER" id="PTHR43472:SF1">
    <property type="entry name" value="PHOSPHORIBOSYLAMINE--GLYCINE LIGASE, CHLOROPLASTIC"/>
    <property type="match status" value="1"/>
</dbReference>
<evidence type="ECO:0000256" key="2">
    <source>
        <dbReference type="ARBA" id="ARBA00022741"/>
    </source>
</evidence>
<dbReference type="InterPro" id="IPR020560">
    <property type="entry name" value="PRibGlycinamide_synth_C-dom"/>
</dbReference>
<dbReference type="InterPro" id="IPR037123">
    <property type="entry name" value="PRibGlycinamide_synth_C_sf"/>
</dbReference>
<reference evidence="9" key="1">
    <citation type="submission" date="2018-06" db="EMBL/GenBank/DDBJ databases">
        <authorList>
            <person name="Zhirakovskaya E."/>
        </authorList>
    </citation>
    <scope>NUCLEOTIDE SEQUENCE</scope>
</reference>
<dbReference type="SMART" id="SM01210">
    <property type="entry name" value="GARS_C"/>
    <property type="match status" value="1"/>
</dbReference>
<keyword evidence="2" id="KW-0547">Nucleotide-binding</keyword>
<dbReference type="GO" id="GO:0005524">
    <property type="term" value="F:ATP binding"/>
    <property type="evidence" value="ECO:0007669"/>
    <property type="project" value="UniProtKB-KW"/>
</dbReference>
<dbReference type="InterPro" id="IPR011054">
    <property type="entry name" value="Rudment_hybrid_motif"/>
</dbReference>
<protein>
    <recommendedName>
        <fullName evidence="6">Glycinamide ribonucleotide synthetase</fullName>
    </recommendedName>
    <alternativeName>
        <fullName evidence="7">Phosphoribosylglycinamide synthetase</fullName>
    </alternativeName>
</protein>
<comment type="similarity">
    <text evidence="5">Belongs to the GARS family.</text>
</comment>
<name>A0A3B0UMA9_9ZZZZ</name>
<keyword evidence="3" id="KW-0658">Purine biosynthesis</keyword>
<feature type="non-terminal residue" evidence="9">
    <location>
        <position position="1"/>
    </location>
</feature>
<evidence type="ECO:0000259" key="8">
    <source>
        <dbReference type="SMART" id="SM01210"/>
    </source>
</evidence>
<dbReference type="GO" id="GO:0009113">
    <property type="term" value="P:purine nucleobase biosynthetic process"/>
    <property type="evidence" value="ECO:0007669"/>
    <property type="project" value="InterPro"/>
</dbReference>
<keyword evidence="1 9" id="KW-0436">Ligase</keyword>
<organism evidence="9">
    <name type="scientific">hydrothermal vent metagenome</name>
    <dbReference type="NCBI Taxonomy" id="652676"/>
    <lineage>
        <taxon>unclassified sequences</taxon>
        <taxon>metagenomes</taxon>
        <taxon>ecological metagenomes</taxon>
    </lineage>
</organism>
<dbReference type="Pfam" id="PF02843">
    <property type="entry name" value="GARS_C"/>
    <property type="match status" value="1"/>
</dbReference>
<evidence type="ECO:0000256" key="7">
    <source>
        <dbReference type="ARBA" id="ARBA00042864"/>
    </source>
</evidence>
<evidence type="ECO:0000256" key="6">
    <source>
        <dbReference type="ARBA" id="ARBA00042242"/>
    </source>
</evidence>
<evidence type="ECO:0000256" key="3">
    <source>
        <dbReference type="ARBA" id="ARBA00022755"/>
    </source>
</evidence>
<keyword evidence="4" id="KW-0067">ATP-binding</keyword>
<dbReference type="FunFam" id="3.90.600.10:FF:000001">
    <property type="entry name" value="Trifunctional purine biosynthetic protein adenosine-3"/>
    <property type="match status" value="1"/>
</dbReference>
<dbReference type="SUPFAM" id="SSF51246">
    <property type="entry name" value="Rudiment single hybrid motif"/>
    <property type="match status" value="1"/>
</dbReference>